<organism evidence="2 3">
    <name type="scientific">candidate division WWE3 bacterium RIFCSPLOWO2_01_FULL_41_18</name>
    <dbReference type="NCBI Taxonomy" id="1802625"/>
    <lineage>
        <taxon>Bacteria</taxon>
        <taxon>Katanobacteria</taxon>
    </lineage>
</organism>
<dbReference type="SUPFAM" id="SSF103256">
    <property type="entry name" value="Hypothetical protein TM0160"/>
    <property type="match status" value="1"/>
</dbReference>
<name>A0A1F4VD41_UNCKA</name>
<dbReference type="AlphaFoldDB" id="A0A1F4VD41"/>
<evidence type="ECO:0000259" key="1">
    <source>
        <dbReference type="PROSITE" id="PS51658"/>
    </source>
</evidence>
<dbReference type="Gene3D" id="3.10.690.10">
    <property type="entry name" value="Bifunctional nuclease domain"/>
    <property type="match status" value="1"/>
</dbReference>
<comment type="caution">
    <text evidence="2">The sequence shown here is derived from an EMBL/GenBank/DDBJ whole genome shotgun (WGS) entry which is preliminary data.</text>
</comment>
<proteinExistence type="predicted"/>
<dbReference type="Pfam" id="PF02577">
    <property type="entry name" value="BFN_dom"/>
    <property type="match status" value="1"/>
</dbReference>
<dbReference type="PANTHER" id="PTHR15160:SF1">
    <property type="entry name" value="VON HIPPEL-LINDAU DISEASE TUMOR SUPPRESSOR"/>
    <property type="match status" value="1"/>
</dbReference>
<dbReference type="Proteomes" id="UP000176504">
    <property type="component" value="Unassembled WGS sequence"/>
</dbReference>
<dbReference type="InterPro" id="IPR003729">
    <property type="entry name" value="Bi_nuclease_dom"/>
</dbReference>
<evidence type="ECO:0000313" key="2">
    <source>
        <dbReference type="EMBL" id="OGC55182.1"/>
    </source>
</evidence>
<sequence>MEKTLSLKAVVSSELEKNTGQATIYLLEEETQTILPICVDSSSAESIILAQQNLILPRPHTHDLMKRLINCFGGKLNDVIIYDLEDDIFYAYLRLIRGTELVEIDARPSDAIAMALRYEVPILAKEDVLLRGGIKISENVMGVA</sequence>
<gene>
    <name evidence="2" type="ORF">A3A78_04375</name>
</gene>
<protein>
    <recommendedName>
        <fullName evidence="1">BFN domain-containing protein</fullName>
    </recommendedName>
</protein>
<dbReference type="EMBL" id="MEVI01000003">
    <property type="protein sequence ID" value="OGC55182.1"/>
    <property type="molecule type" value="Genomic_DNA"/>
</dbReference>
<reference evidence="2 3" key="1">
    <citation type="journal article" date="2016" name="Nat. Commun.">
        <title>Thousands of microbial genomes shed light on interconnected biogeochemical processes in an aquifer system.</title>
        <authorList>
            <person name="Anantharaman K."/>
            <person name="Brown C.T."/>
            <person name="Hug L.A."/>
            <person name="Sharon I."/>
            <person name="Castelle C.J."/>
            <person name="Probst A.J."/>
            <person name="Thomas B.C."/>
            <person name="Singh A."/>
            <person name="Wilkins M.J."/>
            <person name="Karaoz U."/>
            <person name="Brodie E.L."/>
            <person name="Williams K.H."/>
            <person name="Hubbard S.S."/>
            <person name="Banfield J.F."/>
        </authorList>
    </citation>
    <scope>NUCLEOTIDE SEQUENCE [LARGE SCALE GENOMIC DNA]</scope>
</reference>
<accession>A0A1F4VD41</accession>
<evidence type="ECO:0000313" key="3">
    <source>
        <dbReference type="Proteomes" id="UP000176504"/>
    </source>
</evidence>
<dbReference type="GO" id="GO:0004518">
    <property type="term" value="F:nuclease activity"/>
    <property type="evidence" value="ECO:0007669"/>
    <property type="project" value="InterPro"/>
</dbReference>
<feature type="domain" description="BFN" evidence="1">
    <location>
        <begin position="2"/>
        <end position="136"/>
    </location>
</feature>
<dbReference type="InterPro" id="IPR036104">
    <property type="entry name" value="BFN_sf"/>
</dbReference>
<dbReference type="PROSITE" id="PS51658">
    <property type="entry name" value="BFN"/>
    <property type="match status" value="1"/>
</dbReference>
<dbReference type="PANTHER" id="PTHR15160">
    <property type="entry name" value="VON HIPPEL-LINDAU PROTEIN"/>
    <property type="match status" value="1"/>
</dbReference>